<name>A0A918URY8_9ACTN</name>
<keyword evidence="2" id="KW-1185">Reference proteome</keyword>
<evidence type="ECO:0000313" key="2">
    <source>
        <dbReference type="Proteomes" id="UP000622166"/>
    </source>
</evidence>
<protein>
    <submittedName>
        <fullName evidence="1">Uncharacterized protein</fullName>
    </submittedName>
</protein>
<proteinExistence type="predicted"/>
<dbReference type="RefSeq" id="WP_189864208.1">
    <property type="nucleotide sequence ID" value="NZ_BMVW01000014.1"/>
</dbReference>
<comment type="caution">
    <text evidence="1">The sequence shown here is derived from an EMBL/GenBank/DDBJ whole genome shotgun (WGS) entry which is preliminary data.</text>
</comment>
<dbReference type="EMBL" id="BMVW01000014">
    <property type="protein sequence ID" value="GGZ30187.1"/>
    <property type="molecule type" value="Genomic_DNA"/>
</dbReference>
<evidence type="ECO:0000313" key="1">
    <source>
        <dbReference type="EMBL" id="GGZ30187.1"/>
    </source>
</evidence>
<dbReference type="Proteomes" id="UP000622166">
    <property type="component" value="Unassembled WGS sequence"/>
</dbReference>
<accession>A0A918URY8</accession>
<gene>
    <name evidence="1" type="ORF">GCM10010365_58350</name>
</gene>
<dbReference type="AlphaFoldDB" id="A0A918URY8"/>
<reference evidence="1" key="1">
    <citation type="journal article" date="2014" name="Int. J. Syst. Evol. Microbiol.">
        <title>Complete genome sequence of Corynebacterium casei LMG S-19264T (=DSM 44701T), isolated from a smear-ripened cheese.</title>
        <authorList>
            <consortium name="US DOE Joint Genome Institute (JGI-PGF)"/>
            <person name="Walter F."/>
            <person name="Albersmeier A."/>
            <person name="Kalinowski J."/>
            <person name="Ruckert C."/>
        </authorList>
    </citation>
    <scope>NUCLEOTIDE SEQUENCE</scope>
    <source>
        <strain evidence="1">JCM 4815</strain>
    </source>
</reference>
<reference evidence="1" key="2">
    <citation type="submission" date="2020-09" db="EMBL/GenBank/DDBJ databases">
        <authorList>
            <person name="Sun Q."/>
            <person name="Ohkuma M."/>
        </authorList>
    </citation>
    <scope>NUCLEOTIDE SEQUENCE</scope>
    <source>
        <strain evidence="1">JCM 4815</strain>
    </source>
</reference>
<sequence>MDDTTLAAGGRREPGGTVTAAVSYPQVTAPGLTDERGEHQLPAAVALPAAAPSAHADGRGALGSLWRGTHTTAHTVAGHKFEQLS</sequence>
<organism evidence="1 2">
    <name type="scientific">Streptomyces poonensis</name>
    <dbReference type="NCBI Taxonomy" id="68255"/>
    <lineage>
        <taxon>Bacteria</taxon>
        <taxon>Bacillati</taxon>
        <taxon>Actinomycetota</taxon>
        <taxon>Actinomycetes</taxon>
        <taxon>Kitasatosporales</taxon>
        <taxon>Streptomycetaceae</taxon>
        <taxon>Streptomyces</taxon>
    </lineage>
</organism>